<keyword evidence="4" id="KW-1185">Reference proteome</keyword>
<dbReference type="Gene3D" id="3.40.1620.10">
    <property type="entry name" value="YefM-like domain"/>
    <property type="match status" value="1"/>
</dbReference>
<comment type="caution">
    <text evidence="3">The sequence shown here is derived from an EMBL/GenBank/DDBJ whole genome shotgun (WGS) entry which is preliminary data.</text>
</comment>
<gene>
    <name evidence="3" type="ORF">ACELLULO517_27665</name>
</gene>
<dbReference type="Pfam" id="PF02604">
    <property type="entry name" value="PhdYeFM_antitox"/>
    <property type="match status" value="1"/>
</dbReference>
<dbReference type="InterPro" id="IPR036165">
    <property type="entry name" value="YefM-like_sf"/>
</dbReference>
<comment type="function">
    <text evidence="2">Antitoxin component of a type II toxin-antitoxin (TA) system.</text>
</comment>
<reference evidence="3 4" key="1">
    <citation type="journal article" date="2021" name="Microorganisms">
        <title>Acidisoma silvae sp. nov. and Acidisomacellulosilytica sp. nov., Two Acidophilic Bacteria Isolated from Decaying Wood, Hydrolyzing Cellulose and Producing Poly-3-hydroxybutyrate.</title>
        <authorList>
            <person name="Mieszkin S."/>
            <person name="Pouder E."/>
            <person name="Uroz S."/>
            <person name="Simon-Colin C."/>
            <person name="Alain K."/>
        </authorList>
    </citation>
    <scope>NUCLEOTIDE SEQUENCE [LARGE SCALE GENOMIC DNA]</scope>
    <source>
        <strain evidence="3 4">HW T5.17</strain>
    </source>
</reference>
<protein>
    <recommendedName>
        <fullName evidence="2">Antitoxin</fullName>
    </recommendedName>
</protein>
<dbReference type="Proteomes" id="UP000721844">
    <property type="component" value="Unassembled WGS sequence"/>
</dbReference>
<organism evidence="3 4">
    <name type="scientific">Acidisoma cellulosilyticum</name>
    <dbReference type="NCBI Taxonomy" id="2802395"/>
    <lineage>
        <taxon>Bacteria</taxon>
        <taxon>Pseudomonadati</taxon>
        <taxon>Pseudomonadota</taxon>
        <taxon>Alphaproteobacteria</taxon>
        <taxon>Acetobacterales</taxon>
        <taxon>Acidocellaceae</taxon>
        <taxon>Acidisoma</taxon>
    </lineage>
</organism>
<dbReference type="AlphaFoldDB" id="A0A964E6X4"/>
<dbReference type="SUPFAM" id="SSF143120">
    <property type="entry name" value="YefM-like"/>
    <property type="match status" value="1"/>
</dbReference>
<evidence type="ECO:0000256" key="2">
    <source>
        <dbReference type="RuleBase" id="RU362080"/>
    </source>
</evidence>
<comment type="similarity">
    <text evidence="1 2">Belongs to the phD/YefM antitoxin family.</text>
</comment>
<accession>A0A964E6X4</accession>
<sequence>MRSVNIHEAKTHLSRLIDEALVHGEGFIIAKAGRPAVRVLPITAPEAHQIRRLGFLTGHVQVPDDFNRMGQEVIETMFDGEA</sequence>
<evidence type="ECO:0000256" key="1">
    <source>
        <dbReference type="ARBA" id="ARBA00009981"/>
    </source>
</evidence>
<dbReference type="EMBL" id="JAESVA010000022">
    <property type="protein sequence ID" value="MCB8884039.1"/>
    <property type="molecule type" value="Genomic_DNA"/>
</dbReference>
<dbReference type="InterPro" id="IPR006442">
    <property type="entry name" value="Antitoxin_Phd/YefM"/>
</dbReference>
<name>A0A964E6X4_9PROT</name>
<evidence type="ECO:0000313" key="3">
    <source>
        <dbReference type="EMBL" id="MCB8884039.1"/>
    </source>
</evidence>
<evidence type="ECO:0000313" key="4">
    <source>
        <dbReference type="Proteomes" id="UP000721844"/>
    </source>
</evidence>
<proteinExistence type="inferred from homology"/>
<dbReference type="RefSeq" id="WP_227310780.1">
    <property type="nucleotide sequence ID" value="NZ_JAESVA010000022.1"/>
</dbReference>